<dbReference type="SUPFAM" id="SSF51445">
    <property type="entry name" value="(Trans)glycosidases"/>
    <property type="match status" value="1"/>
</dbReference>
<dbReference type="Pfam" id="PF02156">
    <property type="entry name" value="Glyco_hydro_26"/>
    <property type="match status" value="1"/>
</dbReference>
<evidence type="ECO:0000256" key="4">
    <source>
        <dbReference type="PROSITE-ProRule" id="PRU01100"/>
    </source>
</evidence>
<feature type="active site" description="Nucleophile" evidence="4">
    <location>
        <position position="218"/>
    </location>
</feature>
<dbReference type="GO" id="GO:0006080">
    <property type="term" value="P:substituted mannan metabolic process"/>
    <property type="evidence" value="ECO:0007669"/>
    <property type="project" value="InterPro"/>
</dbReference>
<evidence type="ECO:0000256" key="1">
    <source>
        <dbReference type="ARBA" id="ARBA00007754"/>
    </source>
</evidence>
<evidence type="ECO:0000256" key="2">
    <source>
        <dbReference type="ARBA" id="ARBA00022801"/>
    </source>
</evidence>
<dbReference type="InterPro" id="IPR025282">
    <property type="entry name" value="DUF4214"/>
</dbReference>
<evidence type="ECO:0000259" key="5">
    <source>
        <dbReference type="PROSITE" id="PS51764"/>
    </source>
</evidence>
<dbReference type="Gene3D" id="1.10.3130.20">
    <property type="entry name" value="Phycobilisome linker domain"/>
    <property type="match status" value="1"/>
</dbReference>
<proteinExistence type="inferred from homology"/>
<dbReference type="Gene3D" id="3.20.20.80">
    <property type="entry name" value="Glycosidases"/>
    <property type="match status" value="1"/>
</dbReference>
<dbReference type="Pfam" id="PF13946">
    <property type="entry name" value="DUF4214"/>
    <property type="match status" value="1"/>
</dbReference>
<dbReference type="GO" id="GO:0016985">
    <property type="term" value="F:mannan endo-1,4-beta-mannosidase activity"/>
    <property type="evidence" value="ECO:0007669"/>
    <property type="project" value="InterPro"/>
</dbReference>
<gene>
    <name evidence="6" type="ORF">ABEG18_05280</name>
</gene>
<dbReference type="EMBL" id="CP157484">
    <property type="protein sequence ID" value="XBO40194.1"/>
    <property type="molecule type" value="Genomic_DNA"/>
</dbReference>
<dbReference type="RefSeq" id="WP_406857049.1">
    <property type="nucleotide sequence ID" value="NZ_CP157484.1"/>
</dbReference>
<sequence length="414" mass="44055">MVALSAYVGNDASDLAAFSHWLGRPVDHVLFYLNDWNWAAFDSSVPWAADLWKGSGADVIWSVPLVVQGASLEQAAAGAFDGHYKLAANALAQSADSSGPIYVRVGWEFNGDWMPWSAKGHEDAFIGAFRDLVQTFRGVSDRFKFVWDVNIGGSVIDPATAYPGDAYVDVVGTDFYYNLQWDSPDGHAAFQSKVNGPYGLQWQQDFAAAHHKATAVSEWGVQSDNAEGYIQDAARWFNDHGMVFQNYWETNAANFNGQFHAGQNPHSGAAFKAAFGPAGSSGGGPASAPGASLDPDAAGVGRLYWAILGRDADQGGQTAFTSAVKHGASPSDVAATMLNSQEFHQQHGSMASSAFVDLLYQGALGRSADGSGLHFWQGLLDSGVSRASVAVGIAQSADAQQHLASQIHTAWTLL</sequence>
<dbReference type="InterPro" id="IPR022790">
    <property type="entry name" value="GH26_dom"/>
</dbReference>
<dbReference type="PANTHER" id="PTHR40079">
    <property type="entry name" value="MANNAN ENDO-1,4-BETA-MANNOSIDASE E-RELATED"/>
    <property type="match status" value="1"/>
</dbReference>
<keyword evidence="3 4" id="KW-0326">Glycosidase</keyword>
<dbReference type="AlphaFoldDB" id="A0AAU7JJP0"/>
<dbReference type="InterPro" id="IPR017853">
    <property type="entry name" value="GH"/>
</dbReference>
<keyword evidence="2 4" id="KW-0378">Hydrolase</keyword>
<dbReference type="InterPro" id="IPR038255">
    <property type="entry name" value="PBS_linker_sf"/>
</dbReference>
<organism evidence="6">
    <name type="scientific">Alsobacter sp. KACC 23698</name>
    <dbReference type="NCBI Taxonomy" id="3149229"/>
    <lineage>
        <taxon>Bacteria</taxon>
        <taxon>Pseudomonadati</taxon>
        <taxon>Pseudomonadota</taxon>
        <taxon>Alphaproteobacteria</taxon>
        <taxon>Hyphomicrobiales</taxon>
        <taxon>Alsobacteraceae</taxon>
        <taxon>Alsobacter</taxon>
    </lineage>
</organism>
<evidence type="ECO:0000256" key="3">
    <source>
        <dbReference type="ARBA" id="ARBA00023295"/>
    </source>
</evidence>
<dbReference type="InterPro" id="IPR000805">
    <property type="entry name" value="Glyco_hydro_26"/>
</dbReference>
<dbReference type="PROSITE" id="PS51764">
    <property type="entry name" value="GH26"/>
    <property type="match status" value="1"/>
</dbReference>
<feature type="domain" description="GH26" evidence="5">
    <location>
        <begin position="1"/>
        <end position="284"/>
    </location>
</feature>
<accession>A0AAU7JJP0</accession>
<comment type="similarity">
    <text evidence="1 4">Belongs to the glycosyl hydrolase 26 family.</text>
</comment>
<dbReference type="PANTHER" id="PTHR40079:SF4">
    <property type="entry name" value="GH26 DOMAIN-CONTAINING PROTEIN-RELATED"/>
    <property type="match status" value="1"/>
</dbReference>
<feature type="active site" description="Proton donor" evidence="4">
    <location>
        <position position="108"/>
    </location>
</feature>
<protein>
    <submittedName>
        <fullName evidence="6">DUF4214 domain-containing protein</fullName>
    </submittedName>
</protein>
<name>A0AAU7JJP0_9HYPH</name>
<evidence type="ECO:0000313" key="6">
    <source>
        <dbReference type="EMBL" id="XBO40194.1"/>
    </source>
</evidence>
<reference evidence="6" key="1">
    <citation type="submission" date="2024-05" db="EMBL/GenBank/DDBJ databases">
        <authorList>
            <person name="Kim S."/>
            <person name="Heo J."/>
            <person name="Choi H."/>
            <person name="Choi Y."/>
            <person name="Kwon S.-W."/>
            <person name="Kim Y."/>
        </authorList>
    </citation>
    <scope>NUCLEOTIDE SEQUENCE</scope>
    <source>
        <strain evidence="6">KACC 23698</strain>
    </source>
</reference>